<name>A0AAP0QCK4_9ROSI</name>
<organism evidence="1 2">
    <name type="scientific">Citrus x changshan-huyou</name>
    <dbReference type="NCBI Taxonomy" id="2935761"/>
    <lineage>
        <taxon>Eukaryota</taxon>
        <taxon>Viridiplantae</taxon>
        <taxon>Streptophyta</taxon>
        <taxon>Embryophyta</taxon>
        <taxon>Tracheophyta</taxon>
        <taxon>Spermatophyta</taxon>
        <taxon>Magnoliopsida</taxon>
        <taxon>eudicotyledons</taxon>
        <taxon>Gunneridae</taxon>
        <taxon>Pentapetalae</taxon>
        <taxon>rosids</taxon>
        <taxon>malvids</taxon>
        <taxon>Sapindales</taxon>
        <taxon>Rutaceae</taxon>
        <taxon>Aurantioideae</taxon>
        <taxon>Citrus</taxon>
    </lineage>
</organism>
<protein>
    <submittedName>
        <fullName evidence="1">Uncharacterized protein</fullName>
    </submittedName>
</protein>
<accession>A0AAP0QCK4</accession>
<comment type="caution">
    <text evidence="1">The sequence shown here is derived from an EMBL/GenBank/DDBJ whole genome shotgun (WGS) entry which is preliminary data.</text>
</comment>
<reference evidence="1 2" key="1">
    <citation type="submission" date="2024-05" db="EMBL/GenBank/DDBJ databases">
        <title>Haplotype-resolved chromosome-level genome assembly of Huyou (Citrus changshanensis).</title>
        <authorList>
            <person name="Miao C."/>
            <person name="Chen W."/>
            <person name="Wu Y."/>
            <person name="Wang L."/>
            <person name="Zhao S."/>
            <person name="Grierson D."/>
            <person name="Xu C."/>
            <person name="Chen K."/>
        </authorList>
    </citation>
    <scope>NUCLEOTIDE SEQUENCE [LARGE SCALE GENOMIC DNA]</scope>
    <source>
        <strain evidence="1">01-14</strain>
        <tissue evidence="1">Leaf</tissue>
    </source>
</reference>
<proteinExistence type="predicted"/>
<dbReference type="Proteomes" id="UP001428341">
    <property type="component" value="Unassembled WGS sequence"/>
</dbReference>
<gene>
    <name evidence="1" type="ORF">WN944_027015</name>
</gene>
<evidence type="ECO:0000313" key="1">
    <source>
        <dbReference type="EMBL" id="KAK9175011.1"/>
    </source>
</evidence>
<dbReference type="EMBL" id="JBCGBO010000025">
    <property type="protein sequence ID" value="KAK9175011.1"/>
    <property type="molecule type" value="Genomic_DNA"/>
</dbReference>
<evidence type="ECO:0000313" key="2">
    <source>
        <dbReference type="Proteomes" id="UP001428341"/>
    </source>
</evidence>
<sequence length="54" mass="6522">MSRFRPRDNDTSNAVLPACHWTPLLLKRRELAVQFFCPRDIFVLVFFKKNYLLH</sequence>
<keyword evidence="2" id="KW-1185">Reference proteome</keyword>
<dbReference type="AlphaFoldDB" id="A0AAP0QCK4"/>